<proteinExistence type="predicted"/>
<dbReference type="InterPro" id="IPR002931">
    <property type="entry name" value="Transglutaminase-like"/>
</dbReference>
<sequence>MKVARRVWTKRNSTYIRRIVRDSKKTYDYTKQIEVTSKEEYYYALKGALEKFEESVEIKVKNYNDQDFKLDVLNKIVLEHPEIDYGYEQSNVQVSGYSGSNERTLKITLKYRLPKDTMIKQKTAVENKTKEFLSSHITNSMRDVEKEISIHDYLVKNAEYDVENYKKGITVPENHNVYGVLVLGKGVCESYAKAFYTVSKAAGLEVKYVTGVGSNAPGRSENHAWNMVKLDGEWYNVDVTWDDPIYNSPKDKWIEVQYKYFNLPDSIMNKTHIRDEKLIKYPTANGTKYAYEKLNIKEEDKDGNVFHAVKSKDELDNKIKEAIEGKETTLTLKVYDIGMDQSALLGEIQKVIHGNTGMNTNGLKNYGIKTSGDSIKYVQYTFNY</sequence>
<dbReference type="Pfam" id="PF01841">
    <property type="entry name" value="Transglut_core"/>
    <property type="match status" value="1"/>
</dbReference>
<gene>
    <name evidence="2" type="ORF">DP130_11560</name>
</gene>
<dbReference type="PANTHER" id="PTHR46333:SF2">
    <property type="entry name" value="CYTOKINESIS PROTEIN 3"/>
    <property type="match status" value="1"/>
</dbReference>
<dbReference type="PANTHER" id="PTHR46333">
    <property type="entry name" value="CYTOKINESIS PROTEIN 3"/>
    <property type="match status" value="1"/>
</dbReference>
<dbReference type="AlphaFoldDB" id="A0A4Q0V9Y8"/>
<evidence type="ECO:0000313" key="2">
    <source>
        <dbReference type="EMBL" id="RXI45682.1"/>
    </source>
</evidence>
<feature type="domain" description="Transglutaminase-like" evidence="1">
    <location>
        <begin position="180"/>
        <end position="241"/>
    </location>
</feature>
<dbReference type="InterPro" id="IPR038765">
    <property type="entry name" value="Papain-like_cys_pep_sf"/>
</dbReference>
<evidence type="ECO:0000259" key="1">
    <source>
        <dbReference type="SMART" id="SM00460"/>
    </source>
</evidence>
<dbReference type="SMART" id="SM00460">
    <property type="entry name" value="TGc"/>
    <property type="match status" value="1"/>
</dbReference>
<name>A0A4Q0V9Y8_CLOTA</name>
<comment type="caution">
    <text evidence="2">The sequence shown here is derived from an EMBL/GenBank/DDBJ whole genome shotgun (WGS) entry which is preliminary data.</text>
</comment>
<dbReference type="InterPro" id="IPR052557">
    <property type="entry name" value="CAP/Cytokinesis_protein"/>
</dbReference>
<dbReference type="SUPFAM" id="SSF54001">
    <property type="entry name" value="Cysteine proteinases"/>
    <property type="match status" value="1"/>
</dbReference>
<dbReference type="Gene3D" id="3.10.620.30">
    <property type="match status" value="1"/>
</dbReference>
<dbReference type="GO" id="GO:0005737">
    <property type="term" value="C:cytoplasm"/>
    <property type="evidence" value="ECO:0007669"/>
    <property type="project" value="TreeGrafter"/>
</dbReference>
<reference evidence="2 3" key="1">
    <citation type="submission" date="2018-06" db="EMBL/GenBank/DDBJ databases">
        <title>Genome conservation of Clostridium tetani.</title>
        <authorList>
            <person name="Bruggemann H."/>
            <person name="Popoff M.R."/>
        </authorList>
    </citation>
    <scope>NUCLEOTIDE SEQUENCE [LARGE SCALE GENOMIC DNA]</scope>
    <source>
        <strain evidence="2 3">2017.061</strain>
    </source>
</reference>
<accession>A0A4Q0V9Y8</accession>
<evidence type="ECO:0000313" key="3">
    <source>
        <dbReference type="Proteomes" id="UP000290921"/>
    </source>
</evidence>
<organism evidence="2 3">
    <name type="scientific">Clostridium tetani</name>
    <dbReference type="NCBI Taxonomy" id="1513"/>
    <lineage>
        <taxon>Bacteria</taxon>
        <taxon>Bacillati</taxon>
        <taxon>Bacillota</taxon>
        <taxon>Clostridia</taxon>
        <taxon>Eubacteriales</taxon>
        <taxon>Clostridiaceae</taxon>
        <taxon>Clostridium</taxon>
    </lineage>
</organism>
<protein>
    <submittedName>
        <fullName evidence="2">Transglutaminase</fullName>
    </submittedName>
</protein>
<dbReference type="EMBL" id="QMAP01000012">
    <property type="protein sequence ID" value="RXI45682.1"/>
    <property type="molecule type" value="Genomic_DNA"/>
</dbReference>
<dbReference type="Proteomes" id="UP000290921">
    <property type="component" value="Unassembled WGS sequence"/>
</dbReference>